<dbReference type="GO" id="GO:0007165">
    <property type="term" value="P:signal transduction"/>
    <property type="evidence" value="ECO:0007669"/>
    <property type="project" value="TreeGrafter"/>
</dbReference>
<dbReference type="InterPro" id="IPR005151">
    <property type="entry name" value="Tail-specific_protease"/>
</dbReference>
<dbReference type="InterPro" id="IPR004447">
    <property type="entry name" value="Peptidase_S41A"/>
</dbReference>
<dbReference type="PROSITE" id="PS50106">
    <property type="entry name" value="PDZ"/>
    <property type="match status" value="1"/>
</dbReference>
<dbReference type="Proteomes" id="UP000183200">
    <property type="component" value="Unassembled WGS sequence"/>
</dbReference>
<dbReference type="Gene3D" id="2.30.42.10">
    <property type="match status" value="1"/>
</dbReference>
<protein>
    <submittedName>
        <fullName evidence="8">Carboxyl-terminal processing protease</fullName>
    </submittedName>
</protein>
<proteinExistence type="inferred from homology"/>
<dbReference type="CDD" id="cd07560">
    <property type="entry name" value="Peptidase_S41_CPP"/>
    <property type="match status" value="1"/>
</dbReference>
<comment type="similarity">
    <text evidence="1 5">Belongs to the peptidase S41A family.</text>
</comment>
<dbReference type="SMART" id="SM00228">
    <property type="entry name" value="PDZ"/>
    <property type="match status" value="1"/>
</dbReference>
<dbReference type="EMBL" id="FNGY01000010">
    <property type="protein sequence ID" value="SDN88020.1"/>
    <property type="molecule type" value="Genomic_DNA"/>
</dbReference>
<dbReference type="CDD" id="cd06782">
    <property type="entry name" value="cpPDZ_CPP-like"/>
    <property type="match status" value="1"/>
</dbReference>
<sequence length="762" mass="85094">MISLQKRDGNITVSFLFISDIGIILVVHYKMDFKLFKEMLKRTLLVAFTAAVLACQAAAPKPQQLVKGVSNIVPDERQALVVKEVVGLIENYNYKKIKLNDSISSLILDKYIKDLDPYKYYFLASDIKDFEQFRNSLDDDFRNGDLSAPFYIFNVYLKRYNEWLTYTLSQVKTKYDFTQDDTYVFDREKMPWITSVAGLNDVWKKKVKYDLVNLKIAGATPAKNIETLTKRYESLKSQASKVNNQDVFQTIMDAFTETIDPHTNYFNPANAQQFNEDMARSFEGIGARLRQDNDILKIEEIIPGGPAFKSKLLSAGDRIVGVAQGAGEFEDIIGWRIDNSVAKIKGPKGTKVRLKIIPVGRELSSKPVIIELTRERIVMEDQSAKKTVKTIQSDGKSYKIGIIRVPAFYADFKAANAGDPNYKSTTRDVKLLIDTLKNKDKVDAIVMDLRANGGGSLVEAIDLTGLFIDKGPVVQVKDIKNSVEVSEDTNAGVAWSGPFGVMVDRLSASASEIFAGAIQDYGRGIIMGTQTYGKGTVQSSIDLNRLVNPSILQRIAALVSKDAKTTIKTVDGKNGAPVQLGQINLTMAKFYRVTGSSTQHKGVMPDIQFPSLYPLNKIGEDTEPSALPWDEVQRSNFKAVADLNPLKPELMKLHQARMANSLDYKTLEQDIADVKKREGEVSVTLNETKLKAERDSLETKSLARINQLRAAKGLAPVKKGDKIKKEENFDFIEDESLQIMADLMRFTNPNKAELVKVKGGFN</sequence>
<organism evidence="8 9">
    <name type="scientific">Pedobacter steynii</name>
    <dbReference type="NCBI Taxonomy" id="430522"/>
    <lineage>
        <taxon>Bacteria</taxon>
        <taxon>Pseudomonadati</taxon>
        <taxon>Bacteroidota</taxon>
        <taxon>Sphingobacteriia</taxon>
        <taxon>Sphingobacteriales</taxon>
        <taxon>Sphingobacteriaceae</taxon>
        <taxon>Pedobacter</taxon>
    </lineage>
</organism>
<gene>
    <name evidence="8" type="ORF">SAMN05421820_11032</name>
</gene>
<name>A0A1H0F058_9SPHI</name>
<evidence type="ECO:0000256" key="1">
    <source>
        <dbReference type="ARBA" id="ARBA00009179"/>
    </source>
</evidence>
<dbReference type="PANTHER" id="PTHR32060:SF22">
    <property type="entry name" value="CARBOXYL-TERMINAL-PROCESSING PEPTIDASE 3, CHLOROPLASTIC"/>
    <property type="match status" value="1"/>
</dbReference>
<accession>A0A1H0F058</accession>
<dbReference type="InterPro" id="IPR036034">
    <property type="entry name" value="PDZ_sf"/>
</dbReference>
<evidence type="ECO:0000256" key="2">
    <source>
        <dbReference type="ARBA" id="ARBA00022670"/>
    </source>
</evidence>
<dbReference type="Pfam" id="PF00595">
    <property type="entry name" value="PDZ"/>
    <property type="match status" value="1"/>
</dbReference>
<evidence type="ECO:0000256" key="5">
    <source>
        <dbReference type="RuleBase" id="RU004404"/>
    </source>
</evidence>
<dbReference type="InterPro" id="IPR020992">
    <property type="entry name" value="Tail_Prtase_C"/>
</dbReference>
<dbReference type="Gene3D" id="3.90.226.10">
    <property type="entry name" value="2-enoyl-CoA Hydratase, Chain A, domain 1"/>
    <property type="match status" value="1"/>
</dbReference>
<dbReference type="GO" id="GO:0006508">
    <property type="term" value="P:proteolysis"/>
    <property type="evidence" value="ECO:0007669"/>
    <property type="project" value="UniProtKB-KW"/>
</dbReference>
<keyword evidence="9" id="KW-1185">Reference proteome</keyword>
<dbReference type="SUPFAM" id="SSF50156">
    <property type="entry name" value="PDZ domain-like"/>
    <property type="match status" value="1"/>
</dbReference>
<keyword evidence="6" id="KW-0812">Transmembrane</keyword>
<keyword evidence="6" id="KW-1133">Transmembrane helix</keyword>
<dbReference type="InterPro" id="IPR029045">
    <property type="entry name" value="ClpP/crotonase-like_dom_sf"/>
</dbReference>
<dbReference type="GO" id="GO:0030288">
    <property type="term" value="C:outer membrane-bounded periplasmic space"/>
    <property type="evidence" value="ECO:0007669"/>
    <property type="project" value="TreeGrafter"/>
</dbReference>
<evidence type="ECO:0000313" key="9">
    <source>
        <dbReference type="Proteomes" id="UP000183200"/>
    </source>
</evidence>
<dbReference type="Pfam" id="PF11818">
    <property type="entry name" value="DUF3340"/>
    <property type="match status" value="1"/>
</dbReference>
<keyword evidence="3 5" id="KW-0378">Hydrolase</keyword>
<feature type="domain" description="PDZ" evidence="7">
    <location>
        <begin position="275"/>
        <end position="322"/>
    </location>
</feature>
<dbReference type="Pfam" id="PF17804">
    <property type="entry name" value="TSP_NTD"/>
    <property type="match status" value="1"/>
</dbReference>
<evidence type="ECO:0000313" key="8">
    <source>
        <dbReference type="EMBL" id="SDN88020.1"/>
    </source>
</evidence>
<feature type="transmembrane region" description="Helical" evidence="6">
    <location>
        <begin position="12"/>
        <end position="31"/>
    </location>
</feature>
<dbReference type="SUPFAM" id="SSF52096">
    <property type="entry name" value="ClpP/crotonase"/>
    <property type="match status" value="1"/>
</dbReference>
<dbReference type="PANTHER" id="PTHR32060">
    <property type="entry name" value="TAIL-SPECIFIC PROTEASE"/>
    <property type="match status" value="1"/>
</dbReference>
<keyword evidence="6" id="KW-0472">Membrane</keyword>
<dbReference type="STRING" id="430522.BFS30_10770"/>
<dbReference type="GO" id="GO:0008236">
    <property type="term" value="F:serine-type peptidase activity"/>
    <property type="evidence" value="ECO:0007669"/>
    <property type="project" value="UniProtKB-KW"/>
</dbReference>
<evidence type="ECO:0000256" key="6">
    <source>
        <dbReference type="SAM" id="Phobius"/>
    </source>
</evidence>
<dbReference type="AlphaFoldDB" id="A0A1H0F058"/>
<evidence type="ECO:0000256" key="3">
    <source>
        <dbReference type="ARBA" id="ARBA00022801"/>
    </source>
</evidence>
<dbReference type="Pfam" id="PF03572">
    <property type="entry name" value="Peptidase_S41"/>
    <property type="match status" value="1"/>
</dbReference>
<keyword evidence="2 5" id="KW-0645">Protease</keyword>
<dbReference type="NCBIfam" id="TIGR00225">
    <property type="entry name" value="prc"/>
    <property type="match status" value="1"/>
</dbReference>
<dbReference type="SMART" id="SM00245">
    <property type="entry name" value="TSPc"/>
    <property type="match status" value="1"/>
</dbReference>
<dbReference type="InterPro" id="IPR001478">
    <property type="entry name" value="PDZ"/>
</dbReference>
<evidence type="ECO:0000259" key="7">
    <source>
        <dbReference type="PROSITE" id="PS50106"/>
    </source>
</evidence>
<dbReference type="GO" id="GO:0004175">
    <property type="term" value="F:endopeptidase activity"/>
    <property type="evidence" value="ECO:0007669"/>
    <property type="project" value="TreeGrafter"/>
</dbReference>
<evidence type="ECO:0000256" key="4">
    <source>
        <dbReference type="ARBA" id="ARBA00022825"/>
    </source>
</evidence>
<keyword evidence="4 5" id="KW-0720">Serine protease</keyword>
<dbReference type="InterPro" id="IPR040573">
    <property type="entry name" value="TSP_N"/>
</dbReference>
<reference evidence="9" key="1">
    <citation type="submission" date="2016-10" db="EMBL/GenBank/DDBJ databases">
        <authorList>
            <person name="Varghese N."/>
            <person name="Submissions S."/>
        </authorList>
    </citation>
    <scope>NUCLEOTIDE SEQUENCE [LARGE SCALE GENOMIC DNA]</scope>
    <source>
        <strain evidence="9">DSM 19110</strain>
    </source>
</reference>